<reference evidence="5" key="1">
    <citation type="journal article" date="2014" name="Int. J. Syst. Evol. Microbiol.">
        <title>Complete genome sequence of Corynebacterium casei LMG S-19264T (=DSM 44701T), isolated from a smear-ripened cheese.</title>
        <authorList>
            <consortium name="US DOE Joint Genome Institute (JGI-PGF)"/>
            <person name="Walter F."/>
            <person name="Albersmeier A."/>
            <person name="Kalinowski J."/>
            <person name="Ruckert C."/>
        </authorList>
    </citation>
    <scope>NUCLEOTIDE SEQUENCE</scope>
    <source>
        <strain evidence="5">CGMCC 4.5737</strain>
    </source>
</reference>
<dbReference type="EMBL" id="BMMK01000006">
    <property type="protein sequence ID" value="GGM48499.1"/>
    <property type="molecule type" value="Genomic_DNA"/>
</dbReference>
<dbReference type="GO" id="GO:0006508">
    <property type="term" value="P:proteolysis"/>
    <property type="evidence" value="ECO:0007669"/>
    <property type="project" value="UniProtKB-KW"/>
</dbReference>
<keyword evidence="1" id="KW-1188">Viral release from host cell</keyword>
<evidence type="ECO:0000259" key="4">
    <source>
        <dbReference type="Pfam" id="PF04586"/>
    </source>
</evidence>
<feature type="domain" description="Prohead serine protease" evidence="4">
    <location>
        <begin position="22"/>
        <end position="171"/>
    </location>
</feature>
<keyword evidence="3" id="KW-0378">Hydrolase</keyword>
<evidence type="ECO:0000256" key="3">
    <source>
        <dbReference type="ARBA" id="ARBA00022801"/>
    </source>
</evidence>
<proteinExistence type="predicted"/>
<evidence type="ECO:0000313" key="5">
    <source>
        <dbReference type="EMBL" id="GGM48499.1"/>
    </source>
</evidence>
<dbReference type="Proteomes" id="UP000637578">
    <property type="component" value="Unassembled WGS sequence"/>
</dbReference>
<comment type="caution">
    <text evidence="5">The sequence shown here is derived from an EMBL/GenBank/DDBJ whole genome shotgun (WGS) entry which is preliminary data.</text>
</comment>
<organism evidence="5 6">
    <name type="scientific">Longimycelium tulufanense</name>
    <dbReference type="NCBI Taxonomy" id="907463"/>
    <lineage>
        <taxon>Bacteria</taxon>
        <taxon>Bacillati</taxon>
        <taxon>Actinomycetota</taxon>
        <taxon>Actinomycetes</taxon>
        <taxon>Pseudonocardiales</taxon>
        <taxon>Pseudonocardiaceae</taxon>
        <taxon>Longimycelium</taxon>
    </lineage>
</organism>
<dbReference type="AlphaFoldDB" id="A0A8J3FV30"/>
<protein>
    <recommendedName>
        <fullName evidence="4">Prohead serine protease domain-containing protein</fullName>
    </recommendedName>
</protein>
<dbReference type="InterPro" id="IPR054613">
    <property type="entry name" value="Peptidase_S78_dom"/>
</dbReference>
<dbReference type="RefSeq" id="WP_189056067.1">
    <property type="nucleotide sequence ID" value="NZ_BMMK01000006.1"/>
</dbReference>
<evidence type="ECO:0000256" key="1">
    <source>
        <dbReference type="ARBA" id="ARBA00022612"/>
    </source>
</evidence>
<sequence>MSGETERRDWARPVELVRAESGRAVARGYAYVFGALSLDLGGFRERIETGAGAESLSGGTDIVATFNHDARALLGRTAAATLRVGEDEVGGWYEIDLPRTSIGADVAELIERRDVRGSSFTFRATDTAWEEPAEPGGLPVRVIRQMEVVELGPVTLPAYLDTSVALRSLEAARRERVSVSVAWDPTRFAASALVRARMK</sequence>
<evidence type="ECO:0000256" key="2">
    <source>
        <dbReference type="ARBA" id="ARBA00022670"/>
    </source>
</evidence>
<evidence type="ECO:0000313" key="6">
    <source>
        <dbReference type="Proteomes" id="UP000637578"/>
    </source>
</evidence>
<accession>A0A8J3FV30</accession>
<reference evidence="5" key="2">
    <citation type="submission" date="2020-09" db="EMBL/GenBank/DDBJ databases">
        <authorList>
            <person name="Sun Q."/>
            <person name="Zhou Y."/>
        </authorList>
    </citation>
    <scope>NUCLEOTIDE SEQUENCE</scope>
    <source>
        <strain evidence="5">CGMCC 4.5737</strain>
    </source>
</reference>
<dbReference type="InterPro" id="IPR006433">
    <property type="entry name" value="Prohead_protease"/>
</dbReference>
<keyword evidence="2" id="KW-0645">Protease</keyword>
<gene>
    <name evidence="5" type="ORF">GCM10012275_19310</name>
</gene>
<dbReference type="GO" id="GO:0008233">
    <property type="term" value="F:peptidase activity"/>
    <property type="evidence" value="ECO:0007669"/>
    <property type="project" value="UniProtKB-KW"/>
</dbReference>
<dbReference type="Pfam" id="PF04586">
    <property type="entry name" value="Peptidase_S78"/>
    <property type="match status" value="1"/>
</dbReference>
<keyword evidence="6" id="KW-1185">Reference proteome</keyword>
<dbReference type="NCBIfam" id="TIGR01543">
    <property type="entry name" value="proheadase_HK97"/>
    <property type="match status" value="1"/>
</dbReference>
<name>A0A8J3FV30_9PSEU</name>